<reference evidence="3" key="1">
    <citation type="journal article" date="2009" name="Rice">
        <title>De Novo Next Generation Sequencing of Plant Genomes.</title>
        <authorList>
            <person name="Rounsley S."/>
            <person name="Marri P.R."/>
            <person name="Yu Y."/>
            <person name="He R."/>
            <person name="Sisneros N."/>
            <person name="Goicoechea J.L."/>
            <person name="Lee S.J."/>
            <person name="Angelova A."/>
            <person name="Kudrna D."/>
            <person name="Luo M."/>
            <person name="Affourtit J."/>
            <person name="Desany B."/>
            <person name="Knight J."/>
            <person name="Niazi F."/>
            <person name="Egholm M."/>
            <person name="Wing R.A."/>
        </authorList>
    </citation>
    <scope>NUCLEOTIDE SEQUENCE [LARGE SCALE GENOMIC DNA]</scope>
    <source>
        <strain evidence="3">cv. IRGC 105608</strain>
    </source>
</reference>
<protein>
    <submittedName>
        <fullName evidence="3">Uncharacterized protein</fullName>
    </submittedName>
</protein>
<feature type="compositionally biased region" description="Low complexity" evidence="1">
    <location>
        <begin position="13"/>
        <end position="36"/>
    </location>
</feature>
<name>A0A0D3FWW1_9ORYZ</name>
<feature type="region of interest" description="Disordered" evidence="1">
    <location>
        <begin position="1"/>
        <end position="36"/>
    </location>
</feature>
<dbReference type="PaxDb" id="65489-OBART04G15590.4"/>
<organism evidence="3">
    <name type="scientific">Oryza barthii</name>
    <dbReference type="NCBI Taxonomy" id="65489"/>
    <lineage>
        <taxon>Eukaryota</taxon>
        <taxon>Viridiplantae</taxon>
        <taxon>Streptophyta</taxon>
        <taxon>Embryophyta</taxon>
        <taxon>Tracheophyta</taxon>
        <taxon>Spermatophyta</taxon>
        <taxon>Magnoliopsida</taxon>
        <taxon>Liliopsida</taxon>
        <taxon>Poales</taxon>
        <taxon>Poaceae</taxon>
        <taxon>BOP clade</taxon>
        <taxon>Oryzoideae</taxon>
        <taxon>Oryzeae</taxon>
        <taxon>Oryzinae</taxon>
        <taxon>Oryza</taxon>
    </lineage>
</organism>
<reference evidence="3" key="2">
    <citation type="submission" date="2015-03" db="UniProtKB">
        <authorList>
            <consortium name="EnsemblPlants"/>
        </authorList>
    </citation>
    <scope>IDENTIFICATION</scope>
</reference>
<keyword evidence="2" id="KW-0472">Membrane</keyword>
<accession>A0A0D3FWW1</accession>
<keyword evidence="2" id="KW-1133">Transmembrane helix</keyword>
<evidence type="ECO:0000313" key="4">
    <source>
        <dbReference type="Proteomes" id="UP000026960"/>
    </source>
</evidence>
<evidence type="ECO:0000313" key="3">
    <source>
        <dbReference type="EnsemblPlants" id="OBART04G15590.4"/>
    </source>
</evidence>
<feature type="transmembrane region" description="Helical" evidence="2">
    <location>
        <begin position="45"/>
        <end position="64"/>
    </location>
</feature>
<dbReference type="HOGENOM" id="CLU_1962952_0_0_1"/>
<keyword evidence="2" id="KW-0812">Transmembrane</keyword>
<proteinExistence type="predicted"/>
<sequence length="128" mass="14006">MEIKSEVVSYPPSKESSTKLTFSSSESSLLESSTSRKSPLLLEPAFLLSSIIPFTVLDILALACEDSRTKRGKEMRPFMKARKSSSIMAVTGSSGDSPSTCFTITLNANCGSQGKRAHQREKKKRKVK</sequence>
<dbReference type="EnsemblPlants" id="OBART04G15590.4">
    <property type="protein sequence ID" value="OBART04G15590.4"/>
    <property type="gene ID" value="OBART04G15590"/>
</dbReference>
<keyword evidence="4" id="KW-1185">Reference proteome</keyword>
<evidence type="ECO:0000256" key="1">
    <source>
        <dbReference type="SAM" id="MobiDB-lite"/>
    </source>
</evidence>
<dbReference type="AlphaFoldDB" id="A0A0D3FWW1"/>
<evidence type="ECO:0000256" key="2">
    <source>
        <dbReference type="SAM" id="Phobius"/>
    </source>
</evidence>
<dbReference type="Proteomes" id="UP000026960">
    <property type="component" value="Chromosome 4"/>
</dbReference>
<dbReference type="Gramene" id="OBART04G15590.4">
    <property type="protein sequence ID" value="OBART04G15590.4"/>
    <property type="gene ID" value="OBART04G15590"/>
</dbReference>